<name>A0ABM7FMV0_9STAP</name>
<dbReference type="PANTHER" id="PTHR46795:SF3">
    <property type="entry name" value="ABC TRANSPORTER PERMEASE"/>
    <property type="match status" value="1"/>
</dbReference>
<feature type="transmembrane region" description="Helical" evidence="6">
    <location>
        <begin position="200"/>
        <end position="221"/>
    </location>
</feature>
<evidence type="ECO:0000259" key="7">
    <source>
        <dbReference type="Pfam" id="PF02687"/>
    </source>
</evidence>
<proteinExistence type="inferred from homology"/>
<feature type="domain" description="ABC3 transporter permease C-terminal" evidence="7">
    <location>
        <begin position="63"/>
        <end position="183"/>
    </location>
</feature>
<keyword evidence="6" id="KW-0813">Transport</keyword>
<dbReference type="RefSeq" id="WP_037541716.1">
    <property type="nucleotide sequence ID" value="NZ_AP018586.1"/>
</dbReference>
<feature type="transmembrane region" description="Helical" evidence="6">
    <location>
        <begin position="598"/>
        <end position="620"/>
    </location>
</feature>
<evidence type="ECO:0000256" key="1">
    <source>
        <dbReference type="ARBA" id="ARBA00004651"/>
    </source>
</evidence>
<evidence type="ECO:0000256" key="4">
    <source>
        <dbReference type="ARBA" id="ARBA00022989"/>
    </source>
</evidence>
<feature type="transmembrane region" description="Helical" evidence="6">
    <location>
        <begin position="542"/>
        <end position="564"/>
    </location>
</feature>
<gene>
    <name evidence="8" type="ORF">JMUB590_0321</name>
</gene>
<keyword evidence="2 6" id="KW-1003">Cell membrane</keyword>
<feature type="transmembrane region" description="Helical" evidence="6">
    <location>
        <begin position="632"/>
        <end position="656"/>
    </location>
</feature>
<dbReference type="Proteomes" id="UP000274772">
    <property type="component" value="Chromosome"/>
</dbReference>
<keyword evidence="5 6" id="KW-0472">Membrane</keyword>
<dbReference type="PANTHER" id="PTHR46795">
    <property type="entry name" value="ABC TRANSPORTER PERMEASE-RELATED-RELATED"/>
    <property type="match status" value="1"/>
</dbReference>
<comment type="similarity">
    <text evidence="6">Belongs to the ABC-4 integral membrane protein family.</text>
</comment>
<feature type="transmembrane region" description="Helical" evidence="6">
    <location>
        <begin position="286"/>
        <end position="307"/>
    </location>
</feature>
<feature type="transmembrane region" description="Helical" evidence="6">
    <location>
        <begin position="110"/>
        <end position="135"/>
    </location>
</feature>
<protein>
    <submittedName>
        <fullName evidence="8">ABC transporter, permease protein</fullName>
    </submittedName>
</protein>
<evidence type="ECO:0000256" key="5">
    <source>
        <dbReference type="ARBA" id="ARBA00023136"/>
    </source>
</evidence>
<feature type="transmembrane region" description="Helical" evidence="6">
    <location>
        <begin position="20"/>
        <end position="41"/>
    </location>
</feature>
<evidence type="ECO:0000256" key="3">
    <source>
        <dbReference type="ARBA" id="ARBA00022692"/>
    </source>
</evidence>
<sequence length="669" mass="77195">MTFKMLWQMVKRSYVTQRHIIIPFIIAVSIMFAIEYILISITQNTYTQKHNSFLPLFAILGNVLMSMLTLIFVVYANNFVIKRRQREFALYMILGMEKKHLKIVLIIESYINFIIISCISMIGGYLFGSLFFMLISKVWIGKNASLVDYPFDFKSMLITLTMLIVVLSVLNMINIIKVTFQSPLKLVDQNVKKSGKTSKIFTYIVLVLGILATGTGYSIALQDNSAMGSLASIFVAMFCVFLGTYFLFISLSVVILDCLKKIPKFYYKTNNFFTVSNLRSRLKSNAVSLATISLLSTFLIVTLGMTIQTYRGFNERLDNIWANQYKVDMSGDFHKDKKVKKDMTKTEDYIKKHVKTDTFKRYTLDTINAELEMNKNGSTLNPSSNQFDGRLFYLSKQVPHYFTITFMTLADYNHYHSHLNLKSNEIAVNTDNSLLSKTNKIEINGTVYKVKHIKKMNINTLDNVMDGAYIVTKNNQTKTKIFNYLNKDNREKIYPSSSHIEFNNMEDKPLTHAQMNKINKKIKGFIEDKPTFKRQWIGVNGGLIFVGTVVSFVLLIAIFLMMYYKQISEGYDDRHEYEVMKKIGLEQSLIKQIINKQIIWIFSIPVIVAMIHTLVASKIIFNLLGFVTVKDIGMFATSYLGVIVVFIAIYSLMYWITSRIYYMIVNSRR</sequence>
<dbReference type="Pfam" id="PF02687">
    <property type="entry name" value="FtsX"/>
    <property type="match status" value="1"/>
</dbReference>
<dbReference type="EMBL" id="AP018586">
    <property type="protein sequence ID" value="BBD91431.1"/>
    <property type="molecule type" value="Genomic_DNA"/>
</dbReference>
<evidence type="ECO:0000256" key="6">
    <source>
        <dbReference type="PIRNR" id="PIRNR018968"/>
    </source>
</evidence>
<evidence type="ECO:0000313" key="9">
    <source>
        <dbReference type="Proteomes" id="UP000274772"/>
    </source>
</evidence>
<feature type="transmembrane region" description="Helical" evidence="6">
    <location>
        <begin position="233"/>
        <end position="259"/>
    </location>
</feature>
<comment type="subcellular location">
    <subcellularLocation>
        <location evidence="1 6">Cell membrane</location>
        <topology evidence="1 6">Multi-pass membrane protein</topology>
    </subcellularLocation>
</comment>
<reference evidence="8 9" key="1">
    <citation type="submission" date="2018-05" db="EMBL/GenBank/DDBJ databases">
        <title>Complete genome sequencing of three human clinical isolates of Staphylococcus caprae reveals virulence factors similar to those of S. epidermidis and S. capitis.</title>
        <authorList>
            <person name="Watanabe S."/>
            <person name="Cui L."/>
        </authorList>
    </citation>
    <scope>NUCLEOTIDE SEQUENCE [LARGE SCALE GENOMIC DNA]</scope>
    <source>
        <strain evidence="8 9">JMUB590</strain>
    </source>
</reference>
<keyword evidence="4 6" id="KW-1133">Transmembrane helix</keyword>
<accession>A0ABM7FMV0</accession>
<dbReference type="InterPro" id="IPR052536">
    <property type="entry name" value="ABC-4_Integral_Memb_Prot"/>
</dbReference>
<dbReference type="InterPro" id="IPR003838">
    <property type="entry name" value="ABC3_permease_C"/>
</dbReference>
<dbReference type="GeneID" id="58050096"/>
<evidence type="ECO:0000256" key="2">
    <source>
        <dbReference type="ARBA" id="ARBA00022475"/>
    </source>
</evidence>
<keyword evidence="9" id="KW-1185">Reference proteome</keyword>
<keyword evidence="3 6" id="KW-0812">Transmembrane</keyword>
<dbReference type="InterPro" id="IPR027022">
    <property type="entry name" value="ABC_permease_BceB-typ"/>
</dbReference>
<evidence type="ECO:0000313" key="8">
    <source>
        <dbReference type="EMBL" id="BBD91431.1"/>
    </source>
</evidence>
<feature type="transmembrane region" description="Helical" evidence="6">
    <location>
        <begin position="53"/>
        <end position="76"/>
    </location>
</feature>
<feature type="transmembrane region" description="Helical" evidence="6">
    <location>
        <begin position="155"/>
        <end position="180"/>
    </location>
</feature>
<dbReference type="PIRSF" id="PIRSF018968">
    <property type="entry name" value="ABC_permease_BceB"/>
    <property type="match status" value="1"/>
</dbReference>
<organism evidence="8 9">
    <name type="scientific">Staphylococcus caprae</name>
    <dbReference type="NCBI Taxonomy" id="29380"/>
    <lineage>
        <taxon>Bacteria</taxon>
        <taxon>Bacillati</taxon>
        <taxon>Bacillota</taxon>
        <taxon>Bacilli</taxon>
        <taxon>Bacillales</taxon>
        <taxon>Staphylococcaceae</taxon>
        <taxon>Staphylococcus</taxon>
    </lineage>
</organism>